<dbReference type="InterPro" id="IPR003594">
    <property type="entry name" value="HATPase_dom"/>
</dbReference>
<dbReference type="Gene3D" id="3.30.565.10">
    <property type="entry name" value="Histidine kinase-like ATPase, C-terminal domain"/>
    <property type="match status" value="1"/>
</dbReference>
<keyword evidence="3" id="KW-0597">Phosphoprotein</keyword>
<keyword evidence="9" id="KW-1185">Reference proteome</keyword>
<keyword evidence="6" id="KW-1133">Transmembrane helix</keyword>
<feature type="transmembrane region" description="Helical" evidence="6">
    <location>
        <begin position="25"/>
        <end position="47"/>
    </location>
</feature>
<dbReference type="SUPFAM" id="SSF55874">
    <property type="entry name" value="ATPase domain of HSP90 chaperone/DNA topoisomerase II/histidine kinase"/>
    <property type="match status" value="1"/>
</dbReference>
<evidence type="ECO:0000256" key="3">
    <source>
        <dbReference type="ARBA" id="ARBA00022553"/>
    </source>
</evidence>
<accession>A0A8J2YUQ4</accession>
<dbReference type="SUPFAM" id="SSF47384">
    <property type="entry name" value="Homodimeric domain of signal transducing histidine kinase"/>
    <property type="match status" value="1"/>
</dbReference>
<dbReference type="EMBL" id="BMJQ01000008">
    <property type="protein sequence ID" value="GGF23854.1"/>
    <property type="molecule type" value="Genomic_DNA"/>
</dbReference>
<evidence type="ECO:0000313" key="9">
    <source>
        <dbReference type="Proteomes" id="UP000646365"/>
    </source>
</evidence>
<dbReference type="Pfam" id="PF02518">
    <property type="entry name" value="HATPase_c"/>
    <property type="match status" value="1"/>
</dbReference>
<dbReference type="AlphaFoldDB" id="A0A8J2YUQ4"/>
<dbReference type="SMART" id="SM00388">
    <property type="entry name" value="HisKA"/>
    <property type="match status" value="1"/>
</dbReference>
<reference evidence="8" key="1">
    <citation type="journal article" date="2014" name="Int. J. Syst. Evol. Microbiol.">
        <title>Complete genome sequence of Corynebacterium casei LMG S-19264T (=DSM 44701T), isolated from a smear-ripened cheese.</title>
        <authorList>
            <consortium name="US DOE Joint Genome Institute (JGI-PGF)"/>
            <person name="Walter F."/>
            <person name="Albersmeier A."/>
            <person name="Kalinowski J."/>
            <person name="Ruckert C."/>
        </authorList>
    </citation>
    <scope>NUCLEOTIDE SEQUENCE</scope>
    <source>
        <strain evidence="8">CGMCC 1.15725</strain>
    </source>
</reference>
<dbReference type="GO" id="GO:0000155">
    <property type="term" value="F:phosphorelay sensor kinase activity"/>
    <property type="evidence" value="ECO:0007669"/>
    <property type="project" value="InterPro"/>
</dbReference>
<dbReference type="PANTHER" id="PTHR43047:SF63">
    <property type="entry name" value="HISTIDINE KINASE"/>
    <property type="match status" value="1"/>
</dbReference>
<dbReference type="PROSITE" id="PS50109">
    <property type="entry name" value="HIS_KIN"/>
    <property type="match status" value="1"/>
</dbReference>
<dbReference type="InterPro" id="IPR004358">
    <property type="entry name" value="Sig_transdc_His_kin-like_C"/>
</dbReference>
<dbReference type="InterPro" id="IPR036890">
    <property type="entry name" value="HATPase_C_sf"/>
</dbReference>
<dbReference type="GO" id="GO:0005886">
    <property type="term" value="C:plasma membrane"/>
    <property type="evidence" value="ECO:0007669"/>
    <property type="project" value="TreeGrafter"/>
</dbReference>
<feature type="transmembrane region" description="Helical" evidence="6">
    <location>
        <begin position="59"/>
        <end position="78"/>
    </location>
</feature>
<keyword evidence="6" id="KW-0472">Membrane</keyword>
<name>A0A8J2YUQ4_9PROT</name>
<dbReference type="CDD" id="cd00082">
    <property type="entry name" value="HisKA"/>
    <property type="match status" value="1"/>
</dbReference>
<evidence type="ECO:0000313" key="8">
    <source>
        <dbReference type="EMBL" id="GGF23854.1"/>
    </source>
</evidence>
<dbReference type="PRINTS" id="PR00344">
    <property type="entry name" value="BCTRLSENSOR"/>
</dbReference>
<dbReference type="InterPro" id="IPR003661">
    <property type="entry name" value="HisK_dim/P_dom"/>
</dbReference>
<evidence type="ECO:0000256" key="5">
    <source>
        <dbReference type="ARBA" id="ARBA00022777"/>
    </source>
</evidence>
<evidence type="ECO:0000259" key="7">
    <source>
        <dbReference type="PROSITE" id="PS50109"/>
    </source>
</evidence>
<dbReference type="Gene3D" id="1.10.287.130">
    <property type="match status" value="1"/>
</dbReference>
<gene>
    <name evidence="8" type="ORF">GCM10011611_32430</name>
</gene>
<dbReference type="RefSeq" id="WP_189047594.1">
    <property type="nucleotide sequence ID" value="NZ_BMJQ01000008.1"/>
</dbReference>
<reference evidence="8" key="2">
    <citation type="submission" date="2020-09" db="EMBL/GenBank/DDBJ databases">
        <authorList>
            <person name="Sun Q."/>
            <person name="Zhou Y."/>
        </authorList>
    </citation>
    <scope>NUCLEOTIDE SEQUENCE</scope>
    <source>
        <strain evidence="8">CGMCC 1.15725</strain>
    </source>
</reference>
<keyword evidence="6" id="KW-0812">Transmembrane</keyword>
<dbReference type="EC" id="2.7.13.3" evidence="2"/>
<keyword evidence="5" id="KW-0418">Kinase</keyword>
<dbReference type="Pfam" id="PF00512">
    <property type="entry name" value="HisKA"/>
    <property type="match status" value="1"/>
</dbReference>
<comment type="caution">
    <text evidence="8">The sequence shown here is derived from an EMBL/GenBank/DDBJ whole genome shotgun (WGS) entry which is preliminary data.</text>
</comment>
<organism evidence="8 9">
    <name type="scientific">Aliidongia dinghuensis</name>
    <dbReference type="NCBI Taxonomy" id="1867774"/>
    <lineage>
        <taxon>Bacteria</taxon>
        <taxon>Pseudomonadati</taxon>
        <taxon>Pseudomonadota</taxon>
        <taxon>Alphaproteobacteria</taxon>
        <taxon>Rhodospirillales</taxon>
        <taxon>Dongiaceae</taxon>
        <taxon>Aliidongia</taxon>
    </lineage>
</organism>
<feature type="transmembrane region" description="Helical" evidence="6">
    <location>
        <begin position="115"/>
        <end position="131"/>
    </location>
</feature>
<feature type="transmembrane region" description="Helical" evidence="6">
    <location>
        <begin position="138"/>
        <end position="157"/>
    </location>
</feature>
<evidence type="ECO:0000256" key="6">
    <source>
        <dbReference type="SAM" id="Phobius"/>
    </source>
</evidence>
<evidence type="ECO:0000256" key="1">
    <source>
        <dbReference type="ARBA" id="ARBA00000085"/>
    </source>
</evidence>
<dbReference type="InterPro" id="IPR036097">
    <property type="entry name" value="HisK_dim/P_sf"/>
</dbReference>
<dbReference type="PANTHER" id="PTHR43047">
    <property type="entry name" value="TWO-COMPONENT HISTIDINE PROTEIN KINASE"/>
    <property type="match status" value="1"/>
</dbReference>
<dbReference type="Proteomes" id="UP000646365">
    <property type="component" value="Unassembled WGS sequence"/>
</dbReference>
<comment type="catalytic activity">
    <reaction evidence="1">
        <text>ATP + protein L-histidine = ADP + protein N-phospho-L-histidine.</text>
        <dbReference type="EC" id="2.7.13.3"/>
    </reaction>
</comment>
<feature type="transmembrane region" description="Helical" evidence="6">
    <location>
        <begin position="90"/>
        <end position="109"/>
    </location>
</feature>
<feature type="domain" description="Histidine kinase" evidence="7">
    <location>
        <begin position="226"/>
        <end position="447"/>
    </location>
</feature>
<sequence>MNRITLRFGDGALEDRFIRDNLRSALTVVRMFLVSAAFLCALCGLIDPLSAPDEYHRIWAIRFGFVVMSLLSTVALTYTRMFLVYAQPILTAAMLTSGGGILLMIAISTGPAKETYYAGLVLVVIYGSSLLRLHHLNALAAALTLFATYQLIALEINPLPLRVLFSNDFFLSVSILVGTLSSYLQELYVRRSFVQQEMLLEGKARAERLHEAAEAANKAKSEFLGIISHELRTPLNAIIGFSDMMRQQMFGPLGGERYRTYAADIHDSGNHLLGIINTILDLSKAEAGRLGIDEAEIDPVEAVHNCLPMFRDEAEQAEIRIRVLPPARPFCIAADERLCRQIVINLVSNAVKFTPRGGSVTISFPSDDLGRRGIEVRDTGIGIAEKDLERVILPFVQVESSLNRNHGGTGLGLPLVKKITELHEGALLIDSRLGVGTVVTVWFPSRRILPPIERPTIERQVPGRQATERPLMRIAV</sequence>
<evidence type="ECO:0000256" key="4">
    <source>
        <dbReference type="ARBA" id="ARBA00022679"/>
    </source>
</evidence>
<dbReference type="GO" id="GO:0009927">
    <property type="term" value="F:histidine phosphotransfer kinase activity"/>
    <property type="evidence" value="ECO:0007669"/>
    <property type="project" value="TreeGrafter"/>
</dbReference>
<proteinExistence type="predicted"/>
<evidence type="ECO:0000256" key="2">
    <source>
        <dbReference type="ARBA" id="ARBA00012438"/>
    </source>
</evidence>
<dbReference type="InterPro" id="IPR005467">
    <property type="entry name" value="His_kinase_dom"/>
</dbReference>
<protein>
    <recommendedName>
        <fullName evidence="2">histidine kinase</fullName>
        <ecNumber evidence="2">2.7.13.3</ecNumber>
    </recommendedName>
</protein>
<dbReference type="SMART" id="SM00387">
    <property type="entry name" value="HATPase_c"/>
    <property type="match status" value="1"/>
</dbReference>
<keyword evidence="4" id="KW-0808">Transferase</keyword>